<reference evidence="1" key="1">
    <citation type="submission" date="2018-05" db="EMBL/GenBank/DDBJ databases">
        <title>Draft genome of Mucuna pruriens seed.</title>
        <authorList>
            <person name="Nnadi N.E."/>
            <person name="Vos R."/>
            <person name="Hasami M.H."/>
            <person name="Devisetty U.K."/>
            <person name="Aguiy J.C."/>
        </authorList>
    </citation>
    <scope>NUCLEOTIDE SEQUENCE [LARGE SCALE GENOMIC DNA]</scope>
    <source>
        <strain evidence="1">JCA_2017</strain>
    </source>
</reference>
<sequence>MKIRREEPMKMLIDNKSAINLAKYHVAHGRINKRKIKLKYFSTNEHVADILTKPLKGNQFKMTRDMIGVQPITNMN</sequence>
<dbReference type="Proteomes" id="UP000257109">
    <property type="component" value="Unassembled WGS sequence"/>
</dbReference>
<keyword evidence="2" id="KW-1185">Reference proteome</keyword>
<accession>A0A371F053</accession>
<gene>
    <name evidence="1" type="primary">GIP</name>
    <name evidence="1" type="ORF">CR513_48982</name>
</gene>
<proteinExistence type="predicted"/>
<feature type="non-terminal residue" evidence="1">
    <location>
        <position position="1"/>
    </location>
</feature>
<evidence type="ECO:0000313" key="2">
    <source>
        <dbReference type="Proteomes" id="UP000257109"/>
    </source>
</evidence>
<dbReference type="AlphaFoldDB" id="A0A371F053"/>
<evidence type="ECO:0000313" key="1">
    <source>
        <dbReference type="EMBL" id="RDX71649.1"/>
    </source>
</evidence>
<organism evidence="1 2">
    <name type="scientific">Mucuna pruriens</name>
    <name type="common">Velvet bean</name>
    <name type="synonym">Dolichos pruriens</name>
    <dbReference type="NCBI Taxonomy" id="157652"/>
    <lineage>
        <taxon>Eukaryota</taxon>
        <taxon>Viridiplantae</taxon>
        <taxon>Streptophyta</taxon>
        <taxon>Embryophyta</taxon>
        <taxon>Tracheophyta</taxon>
        <taxon>Spermatophyta</taxon>
        <taxon>Magnoliopsida</taxon>
        <taxon>eudicotyledons</taxon>
        <taxon>Gunneridae</taxon>
        <taxon>Pentapetalae</taxon>
        <taxon>rosids</taxon>
        <taxon>fabids</taxon>
        <taxon>Fabales</taxon>
        <taxon>Fabaceae</taxon>
        <taxon>Papilionoideae</taxon>
        <taxon>50 kb inversion clade</taxon>
        <taxon>NPAAA clade</taxon>
        <taxon>indigoferoid/millettioid clade</taxon>
        <taxon>Phaseoleae</taxon>
        <taxon>Mucuna</taxon>
    </lineage>
</organism>
<name>A0A371F053_MUCPR</name>
<dbReference type="EMBL" id="QJKJ01011248">
    <property type="protein sequence ID" value="RDX71649.1"/>
    <property type="molecule type" value="Genomic_DNA"/>
</dbReference>
<protein>
    <submittedName>
        <fullName evidence="1">Copia protein</fullName>
    </submittedName>
</protein>
<comment type="caution">
    <text evidence="1">The sequence shown here is derived from an EMBL/GenBank/DDBJ whole genome shotgun (WGS) entry which is preliminary data.</text>
</comment>